<evidence type="ECO:0000256" key="2">
    <source>
        <dbReference type="ARBA" id="ARBA00022837"/>
    </source>
</evidence>
<keyword evidence="1" id="KW-0479">Metal-binding</keyword>
<sequence length="151" mass="16786">MPIGGILELLLVDATNLGGDRDFVGEMDPYVYFEYKNQKLRSNVARGQGANPVWNEKFSHWVQYPEEDDQYILTIRVMDKDKFSRDDSVGQTMIDVRDLVALGVEKGMATVGPCRYSVVGANGTRSGEIQVGFTFKPKMLECGPGSRAWGA</sequence>
<keyword evidence="2" id="KW-0106">Calcium</keyword>
<protein>
    <submittedName>
        <fullName evidence="5">Elicitor-responsive protein 1-like</fullName>
    </submittedName>
</protein>
<dbReference type="InterPro" id="IPR035892">
    <property type="entry name" value="C2_domain_sf"/>
</dbReference>
<dbReference type="eggNOG" id="KOG1030">
    <property type="taxonomic scope" value="Eukaryota"/>
</dbReference>
<dbReference type="PANTHER" id="PTHR46502:SF15">
    <property type="entry name" value="16 KDA PHLOEM PROTEIN 1"/>
    <property type="match status" value="1"/>
</dbReference>
<dbReference type="GeneID" id="104597185"/>
<dbReference type="RefSeq" id="XP_010256918.1">
    <property type="nucleotide sequence ID" value="XM_010258616.2"/>
</dbReference>
<feature type="domain" description="C2" evidence="3">
    <location>
        <begin position="1"/>
        <end position="109"/>
    </location>
</feature>
<evidence type="ECO:0000313" key="4">
    <source>
        <dbReference type="Proteomes" id="UP000189703"/>
    </source>
</evidence>
<keyword evidence="4" id="KW-1185">Reference proteome</keyword>
<dbReference type="InParanoid" id="A0A1U8A6A1"/>
<evidence type="ECO:0000256" key="1">
    <source>
        <dbReference type="ARBA" id="ARBA00022723"/>
    </source>
</evidence>
<proteinExistence type="predicted"/>
<name>A0A1U8A6A1_NELNU</name>
<dbReference type="PROSITE" id="PS50004">
    <property type="entry name" value="C2"/>
    <property type="match status" value="1"/>
</dbReference>
<dbReference type="InterPro" id="IPR000008">
    <property type="entry name" value="C2_dom"/>
</dbReference>
<gene>
    <name evidence="5" type="primary">LOC104597185</name>
</gene>
<dbReference type="Pfam" id="PF00168">
    <property type="entry name" value="C2"/>
    <property type="match status" value="1"/>
</dbReference>
<dbReference type="SUPFAM" id="SSF49562">
    <property type="entry name" value="C2 domain (Calcium/lipid-binding domain, CaLB)"/>
    <property type="match status" value="1"/>
</dbReference>
<dbReference type="AlphaFoldDB" id="A0A1U8A6A1"/>
<dbReference type="OrthoDB" id="419768at2759"/>
<dbReference type="Gene3D" id="2.60.40.150">
    <property type="entry name" value="C2 domain"/>
    <property type="match status" value="1"/>
</dbReference>
<accession>A0A1U8A6A1</accession>
<dbReference type="Proteomes" id="UP000189703">
    <property type="component" value="Unplaced"/>
</dbReference>
<dbReference type="PANTHER" id="PTHR46502">
    <property type="entry name" value="C2 DOMAIN-CONTAINING"/>
    <property type="match status" value="1"/>
</dbReference>
<evidence type="ECO:0000259" key="3">
    <source>
        <dbReference type="PROSITE" id="PS50004"/>
    </source>
</evidence>
<dbReference type="KEGG" id="nnu:104597185"/>
<dbReference type="SMART" id="SM00239">
    <property type="entry name" value="C2"/>
    <property type="match status" value="1"/>
</dbReference>
<dbReference type="OMA" id="LWIDENY"/>
<reference evidence="5" key="1">
    <citation type="submission" date="2025-08" db="UniProtKB">
        <authorList>
            <consortium name="RefSeq"/>
        </authorList>
    </citation>
    <scope>IDENTIFICATION</scope>
</reference>
<dbReference type="GO" id="GO:0046872">
    <property type="term" value="F:metal ion binding"/>
    <property type="evidence" value="ECO:0007669"/>
    <property type="project" value="UniProtKB-KW"/>
</dbReference>
<evidence type="ECO:0000313" key="5">
    <source>
        <dbReference type="RefSeq" id="XP_010256918.1"/>
    </source>
</evidence>
<organism evidence="4 5">
    <name type="scientific">Nelumbo nucifera</name>
    <name type="common">Sacred lotus</name>
    <dbReference type="NCBI Taxonomy" id="4432"/>
    <lineage>
        <taxon>Eukaryota</taxon>
        <taxon>Viridiplantae</taxon>
        <taxon>Streptophyta</taxon>
        <taxon>Embryophyta</taxon>
        <taxon>Tracheophyta</taxon>
        <taxon>Spermatophyta</taxon>
        <taxon>Magnoliopsida</taxon>
        <taxon>Proteales</taxon>
        <taxon>Nelumbonaceae</taxon>
        <taxon>Nelumbo</taxon>
    </lineage>
</organism>